<keyword evidence="1 2" id="KW-0175">Coiled coil</keyword>
<comment type="caution">
    <text evidence="5">The sequence shown here is derived from an EMBL/GenBank/DDBJ whole genome shotgun (WGS) entry which is preliminary data.</text>
</comment>
<dbReference type="InterPro" id="IPR050657">
    <property type="entry name" value="Ankyrin_repeat_domain"/>
</dbReference>
<feature type="coiled-coil region" evidence="2">
    <location>
        <begin position="947"/>
        <end position="974"/>
    </location>
</feature>
<sequence>MKRNLTEEDIDMANMHMRKCSASLAIREIQIKTTMRYHLTPVRMGKINKAGNNKCWRGCGEKGTLLHCWAILTHIARPFEHPQNISLNQKNIAEFMIKCSGGSEDLCLCFLYSFWNICKPYESNPGSSWLDYAYCRYAGPGAQGAGTQPRIRPPPGQAEAGRAQDSEDAPARAEQISGPAPEPPGPNLLNSTAKKQSNHEMGKRHEEKSHKVRHTHVSAFGLGHDLRRENQAPCREPDVGLYPGTLGSHPGLKADAQPLMWGKNSFKKDEMNVKIEEFREIIIKKNSTPRFSGILKEILMYPNIQRKSPIKYLSAELDLEVASEEEQERPDESENNHPQIEEKRKKQKSSKMEGAENIYAAAAAGLIQQRKNGKTDNHLFPTMQNEDSDAGRERLRTRVQEQEGGAEAEGEAYFPLNWKPDRGPAKKTSKEKNKVKKQMSSVEHLDDLTQSSEAPSEDCKLHYSDFKSSLLLIEQLGMDCTDSVSLLKIQDAILSYERLIELKKNDCEQLIRRIKKMGCKINGLQKELSETKEMKSQLEHQKVEWEQELCSLRFTLKQEKEKRKSADMLYEKIREQLRNKEEQYSKEVEMKQQLELNLRTLDLELKSVKNNLNQVIEERNDIQRQLSQEQNARILQDGILNNHLCKRKEIEMSHTKMNSEASSTHEKAKDLLHKNRMLQDEIAMLRLEIDTIRNQKQEKEKKYCEDIEIEKEKNDSLQKTIKLNEVTLTNTVFQYTGQLNVLTTENTMLNSKLDNEKQNKERLEAKIQSYRARLATAIQDHDQSQASKRDLELAFQRAKEEWFRLQDKMNFDVSNLKDNNEVLSQQLSKAESKFNTLEIELHHTRDALREKTLALEHVQRNLKQTQCQKKEIEQKYQNEQSKVNKYFGKQGSLEERLSQLQSENMLLRQQIDDAYSKVDCKEKTVIDIQDQFQIIVRNLQAESEKQSVILQERNKELITECNHLKERIYKYEKEKEEREVVMRQFQQELADALKKQSMSEASLEVTSHYRINLEDEVQDLKKKLDQIKSQLREAQDRHTEAVGCIEKSQDHIQKLEVENAKLKVTIKKQAGQIEQLQEDLLSSSSI</sequence>
<evidence type="ECO:0000259" key="4">
    <source>
        <dbReference type="Pfam" id="PF14915"/>
    </source>
</evidence>
<accession>A0A811ZQW0</accession>
<dbReference type="EMBL" id="CAJHUB010000772">
    <property type="protein sequence ID" value="CAD7691045.1"/>
    <property type="molecule type" value="Genomic_DNA"/>
</dbReference>
<evidence type="ECO:0000313" key="5">
    <source>
        <dbReference type="EMBL" id="CAD7691045.1"/>
    </source>
</evidence>
<evidence type="ECO:0000313" key="6">
    <source>
        <dbReference type="Proteomes" id="UP000645828"/>
    </source>
</evidence>
<feature type="region of interest" description="Disordered" evidence="3">
    <location>
        <begin position="374"/>
        <end position="393"/>
    </location>
</feature>
<dbReference type="InterPro" id="IPR039497">
    <property type="entry name" value="CC144C-like_CC_dom"/>
</dbReference>
<dbReference type="Pfam" id="PF14915">
    <property type="entry name" value="CCDC144C"/>
    <property type="match status" value="1"/>
</dbReference>
<dbReference type="SUPFAM" id="SSF57997">
    <property type="entry name" value="Tropomyosin"/>
    <property type="match status" value="1"/>
</dbReference>
<evidence type="ECO:0000256" key="3">
    <source>
        <dbReference type="SAM" id="MobiDB-lite"/>
    </source>
</evidence>
<dbReference type="PANTHER" id="PTHR24147:SF60">
    <property type="entry name" value="ANKYRIN REPEAT DOMAIN-CONTAINING PROTEIN 26-RELATED"/>
    <property type="match status" value="1"/>
</dbReference>
<feature type="compositionally biased region" description="Basic and acidic residues" evidence="3">
    <location>
        <begin position="330"/>
        <end position="353"/>
    </location>
</feature>
<dbReference type="AlphaFoldDB" id="A0A811ZQW0"/>
<feature type="coiled-coil region" evidence="2">
    <location>
        <begin position="507"/>
        <end position="632"/>
    </location>
</feature>
<name>A0A811ZQW0_NYCPR</name>
<reference evidence="5" key="1">
    <citation type="submission" date="2020-12" db="EMBL/GenBank/DDBJ databases">
        <authorList>
            <consortium name="Molecular Ecology Group"/>
        </authorList>
    </citation>
    <scope>NUCLEOTIDE SEQUENCE</scope>
    <source>
        <strain evidence="5">TBG_1078</strain>
    </source>
</reference>
<proteinExistence type="predicted"/>
<feature type="region of interest" description="Disordered" evidence="3">
    <location>
        <begin position="415"/>
        <end position="454"/>
    </location>
</feature>
<dbReference type="PANTHER" id="PTHR24147">
    <property type="entry name" value="ANKYRIN REPEAT DOMAIN 36-RELATED"/>
    <property type="match status" value="1"/>
</dbReference>
<organism evidence="5 6">
    <name type="scientific">Nyctereutes procyonoides</name>
    <name type="common">Raccoon dog</name>
    <name type="synonym">Canis procyonoides</name>
    <dbReference type="NCBI Taxonomy" id="34880"/>
    <lineage>
        <taxon>Eukaryota</taxon>
        <taxon>Metazoa</taxon>
        <taxon>Chordata</taxon>
        <taxon>Craniata</taxon>
        <taxon>Vertebrata</taxon>
        <taxon>Euteleostomi</taxon>
        <taxon>Mammalia</taxon>
        <taxon>Eutheria</taxon>
        <taxon>Laurasiatheria</taxon>
        <taxon>Carnivora</taxon>
        <taxon>Caniformia</taxon>
        <taxon>Canidae</taxon>
        <taxon>Nyctereutes</taxon>
    </lineage>
</organism>
<feature type="domain" description="CCDC144C-like coiled-coil" evidence="4">
    <location>
        <begin position="554"/>
        <end position="1030"/>
    </location>
</feature>
<evidence type="ECO:0000256" key="2">
    <source>
        <dbReference type="SAM" id="Coils"/>
    </source>
</evidence>
<feature type="coiled-coil region" evidence="2">
    <location>
        <begin position="739"/>
        <end position="917"/>
    </location>
</feature>
<protein>
    <submittedName>
        <fullName evidence="5">(raccoon dog) hypothetical protein</fullName>
    </submittedName>
</protein>
<feature type="region of interest" description="Disordered" evidence="3">
    <location>
        <begin position="143"/>
        <end position="214"/>
    </location>
</feature>
<feature type="coiled-coil region" evidence="2">
    <location>
        <begin position="1010"/>
        <end position="1079"/>
    </location>
</feature>
<evidence type="ECO:0000256" key="1">
    <source>
        <dbReference type="ARBA" id="ARBA00023054"/>
    </source>
</evidence>
<feature type="compositionally biased region" description="Basic and acidic residues" evidence="3">
    <location>
        <begin position="162"/>
        <end position="171"/>
    </location>
</feature>
<keyword evidence="6" id="KW-1185">Reference proteome</keyword>
<gene>
    <name evidence="5" type="ORF">NYPRO_LOCUS23839</name>
</gene>
<feature type="compositionally biased region" description="Basic and acidic residues" evidence="3">
    <location>
        <begin position="419"/>
        <end position="432"/>
    </location>
</feature>
<feature type="coiled-coil region" evidence="2">
    <location>
        <begin position="668"/>
        <end position="702"/>
    </location>
</feature>
<feature type="compositionally biased region" description="Basic and acidic residues" evidence="3">
    <location>
        <begin position="197"/>
        <end position="209"/>
    </location>
</feature>
<feature type="region of interest" description="Disordered" evidence="3">
    <location>
        <begin position="322"/>
        <end position="353"/>
    </location>
</feature>
<dbReference type="Proteomes" id="UP000645828">
    <property type="component" value="Unassembled WGS sequence"/>
</dbReference>